<sequence length="126" mass="14306">MDEQDRLIMVRLQFQCDGTDCLKYGPGKYVHLYRHLIQEGVVLTLKIDGHDVDLKVERVRGHISQGISGINQSISTTLYVSEFARIRKGKGAHHSEDIRETEHTAPQRSISELVGADRSWSTMNMV</sequence>
<organism evidence="2 3">
    <name type="scientific">Candidatus Taylorbacteria bacterium RIFCSPLOWO2_01_FULL_45_15b</name>
    <dbReference type="NCBI Taxonomy" id="1802319"/>
    <lineage>
        <taxon>Bacteria</taxon>
        <taxon>Candidatus Tayloriibacteriota</taxon>
    </lineage>
</organism>
<accession>A0A1G2NDA9</accession>
<dbReference type="AlphaFoldDB" id="A0A1G2NDA9"/>
<reference evidence="2 3" key="1">
    <citation type="journal article" date="2016" name="Nat. Commun.">
        <title>Thousands of microbial genomes shed light on interconnected biogeochemical processes in an aquifer system.</title>
        <authorList>
            <person name="Anantharaman K."/>
            <person name="Brown C.T."/>
            <person name="Hug L.A."/>
            <person name="Sharon I."/>
            <person name="Castelle C.J."/>
            <person name="Probst A.J."/>
            <person name="Thomas B.C."/>
            <person name="Singh A."/>
            <person name="Wilkins M.J."/>
            <person name="Karaoz U."/>
            <person name="Brodie E.L."/>
            <person name="Williams K.H."/>
            <person name="Hubbard S.S."/>
            <person name="Banfield J.F."/>
        </authorList>
    </citation>
    <scope>NUCLEOTIDE SEQUENCE [LARGE SCALE GENOMIC DNA]</scope>
</reference>
<comment type="caution">
    <text evidence="2">The sequence shown here is derived from an EMBL/GenBank/DDBJ whole genome shotgun (WGS) entry which is preliminary data.</text>
</comment>
<proteinExistence type="predicted"/>
<evidence type="ECO:0000256" key="1">
    <source>
        <dbReference type="SAM" id="MobiDB-lite"/>
    </source>
</evidence>
<evidence type="ECO:0000313" key="2">
    <source>
        <dbReference type="EMBL" id="OHA34087.1"/>
    </source>
</evidence>
<feature type="region of interest" description="Disordered" evidence="1">
    <location>
        <begin position="91"/>
        <end position="111"/>
    </location>
</feature>
<feature type="compositionally biased region" description="Basic and acidic residues" evidence="1">
    <location>
        <begin position="93"/>
        <end position="105"/>
    </location>
</feature>
<protein>
    <submittedName>
        <fullName evidence="2">Uncharacterized protein</fullName>
    </submittedName>
</protein>
<evidence type="ECO:0000313" key="3">
    <source>
        <dbReference type="Proteomes" id="UP000176221"/>
    </source>
</evidence>
<dbReference type="Proteomes" id="UP000176221">
    <property type="component" value="Unassembled WGS sequence"/>
</dbReference>
<gene>
    <name evidence="2" type="ORF">A2928_04545</name>
</gene>
<dbReference type="EMBL" id="MHRX01000017">
    <property type="protein sequence ID" value="OHA34087.1"/>
    <property type="molecule type" value="Genomic_DNA"/>
</dbReference>
<name>A0A1G2NDA9_9BACT</name>